<name>A0A443QX14_9ACAR</name>
<dbReference type="PANTHER" id="PTHR45080:SF8">
    <property type="entry name" value="IG-LIKE DOMAIN-CONTAINING PROTEIN"/>
    <property type="match status" value="1"/>
</dbReference>
<evidence type="ECO:0000313" key="6">
    <source>
        <dbReference type="Proteomes" id="UP000288716"/>
    </source>
</evidence>
<dbReference type="InterPro" id="IPR003598">
    <property type="entry name" value="Ig_sub2"/>
</dbReference>
<sequence length="151" mass="16970">IPRILPLPHFQPISENKRFRVSCSVSQGSPLKFEWTKNGIPLQTDSHVKIESTDSDSVITIDKVTRDDQGNYTCFAKNIYGQDNYTIFLPIKVAMNWIVEPNDVVFISGKPAVVSCVADGYPTPTIQWLRNGVVASFKNELSFNEIKSSDF</sequence>
<gene>
    <name evidence="5" type="ORF">B4U80_11437</name>
</gene>
<dbReference type="InterPro" id="IPR013098">
    <property type="entry name" value="Ig_I-set"/>
</dbReference>
<organism evidence="5 6">
    <name type="scientific">Leptotrombidium deliense</name>
    <dbReference type="NCBI Taxonomy" id="299467"/>
    <lineage>
        <taxon>Eukaryota</taxon>
        <taxon>Metazoa</taxon>
        <taxon>Ecdysozoa</taxon>
        <taxon>Arthropoda</taxon>
        <taxon>Chelicerata</taxon>
        <taxon>Arachnida</taxon>
        <taxon>Acari</taxon>
        <taxon>Acariformes</taxon>
        <taxon>Trombidiformes</taxon>
        <taxon>Prostigmata</taxon>
        <taxon>Anystina</taxon>
        <taxon>Parasitengona</taxon>
        <taxon>Trombiculoidea</taxon>
        <taxon>Trombiculidae</taxon>
        <taxon>Leptotrombidium</taxon>
    </lineage>
</organism>
<dbReference type="STRING" id="299467.A0A443QX14"/>
<dbReference type="Pfam" id="PF13927">
    <property type="entry name" value="Ig_3"/>
    <property type="match status" value="1"/>
</dbReference>
<dbReference type="InterPro" id="IPR013783">
    <property type="entry name" value="Ig-like_fold"/>
</dbReference>
<dbReference type="PROSITE" id="PS50835">
    <property type="entry name" value="IG_LIKE"/>
    <property type="match status" value="2"/>
</dbReference>
<dbReference type="InterPro" id="IPR003599">
    <property type="entry name" value="Ig_sub"/>
</dbReference>
<accession>A0A443QX14</accession>
<dbReference type="GO" id="GO:0007156">
    <property type="term" value="P:homophilic cell adhesion via plasma membrane adhesion molecules"/>
    <property type="evidence" value="ECO:0007669"/>
    <property type="project" value="TreeGrafter"/>
</dbReference>
<evidence type="ECO:0000256" key="3">
    <source>
        <dbReference type="ARBA" id="ARBA00023319"/>
    </source>
</evidence>
<keyword evidence="1" id="KW-0732">Signal</keyword>
<feature type="domain" description="Ig-like" evidence="4">
    <location>
        <begin position="90"/>
        <end position="151"/>
    </location>
</feature>
<dbReference type="Gene3D" id="2.60.40.10">
    <property type="entry name" value="Immunoglobulins"/>
    <property type="match status" value="2"/>
</dbReference>
<evidence type="ECO:0000259" key="4">
    <source>
        <dbReference type="PROSITE" id="PS50835"/>
    </source>
</evidence>
<feature type="domain" description="Ig-like" evidence="4">
    <location>
        <begin position="2"/>
        <end position="86"/>
    </location>
</feature>
<keyword evidence="6" id="KW-1185">Reference proteome</keyword>
<dbReference type="OrthoDB" id="6513245at2759"/>
<evidence type="ECO:0000256" key="2">
    <source>
        <dbReference type="ARBA" id="ARBA00023157"/>
    </source>
</evidence>
<dbReference type="VEuPathDB" id="VectorBase:LDEU014143"/>
<dbReference type="InterPro" id="IPR007110">
    <property type="entry name" value="Ig-like_dom"/>
</dbReference>
<dbReference type="GO" id="GO:0005886">
    <property type="term" value="C:plasma membrane"/>
    <property type="evidence" value="ECO:0007669"/>
    <property type="project" value="TreeGrafter"/>
</dbReference>
<dbReference type="InterPro" id="IPR036179">
    <property type="entry name" value="Ig-like_dom_sf"/>
</dbReference>
<dbReference type="EMBL" id="NCKV01051224">
    <property type="protein sequence ID" value="RWS07568.1"/>
    <property type="molecule type" value="Genomic_DNA"/>
</dbReference>
<keyword evidence="3" id="KW-0393">Immunoglobulin domain</keyword>
<dbReference type="Pfam" id="PF07679">
    <property type="entry name" value="I-set"/>
    <property type="match status" value="1"/>
</dbReference>
<evidence type="ECO:0000256" key="1">
    <source>
        <dbReference type="ARBA" id="ARBA00022729"/>
    </source>
</evidence>
<proteinExistence type="predicted"/>
<dbReference type="Proteomes" id="UP000288716">
    <property type="component" value="Unassembled WGS sequence"/>
</dbReference>
<comment type="caution">
    <text evidence="5">The sequence shown here is derived from an EMBL/GenBank/DDBJ whole genome shotgun (WGS) entry which is preliminary data.</text>
</comment>
<dbReference type="SUPFAM" id="SSF48726">
    <property type="entry name" value="Immunoglobulin"/>
    <property type="match status" value="2"/>
</dbReference>
<keyword evidence="2" id="KW-1015">Disulfide bond</keyword>
<dbReference type="AlphaFoldDB" id="A0A443QX14"/>
<dbReference type="PANTHER" id="PTHR45080">
    <property type="entry name" value="CONTACTIN 5"/>
    <property type="match status" value="1"/>
</dbReference>
<evidence type="ECO:0000313" key="5">
    <source>
        <dbReference type="EMBL" id="RWS07568.1"/>
    </source>
</evidence>
<dbReference type="SMART" id="SM00408">
    <property type="entry name" value="IGc2"/>
    <property type="match status" value="2"/>
</dbReference>
<reference evidence="5 6" key="1">
    <citation type="journal article" date="2018" name="Gigascience">
        <title>Genomes of trombidid mites reveal novel predicted allergens and laterally-transferred genes associated with secondary metabolism.</title>
        <authorList>
            <person name="Dong X."/>
            <person name="Chaisiri K."/>
            <person name="Xia D."/>
            <person name="Armstrong S.D."/>
            <person name="Fang Y."/>
            <person name="Donnelly M.J."/>
            <person name="Kadowaki T."/>
            <person name="McGarry J.W."/>
            <person name="Darby A.C."/>
            <person name="Makepeace B.L."/>
        </authorList>
    </citation>
    <scope>NUCLEOTIDE SEQUENCE [LARGE SCALE GENOMIC DNA]</scope>
    <source>
        <strain evidence="5">UoL-UT</strain>
    </source>
</reference>
<dbReference type="InterPro" id="IPR050958">
    <property type="entry name" value="Cell_Adh-Cytoskel_Orgn"/>
</dbReference>
<feature type="non-terminal residue" evidence="5">
    <location>
        <position position="1"/>
    </location>
</feature>
<dbReference type="FunFam" id="2.60.40.10:FF:000333">
    <property type="entry name" value="Down syndrome cell adhesion molecule"/>
    <property type="match status" value="1"/>
</dbReference>
<feature type="non-terminal residue" evidence="5">
    <location>
        <position position="151"/>
    </location>
</feature>
<dbReference type="SMART" id="SM00409">
    <property type="entry name" value="IG"/>
    <property type="match status" value="1"/>
</dbReference>
<protein>
    <recommendedName>
        <fullName evidence="4">Ig-like domain-containing protein</fullName>
    </recommendedName>
</protein>